<evidence type="ECO:0000313" key="2">
    <source>
        <dbReference type="EMBL" id="SFB81175.1"/>
    </source>
</evidence>
<gene>
    <name evidence="2" type="ORF">SAMN05660443_0277</name>
</gene>
<keyword evidence="1" id="KW-0812">Transmembrane</keyword>
<sequence length="90" mass="9739">MNSESEQPKETITRKNHNLSIVAITLALLGAFLAGSPFAWLLVPAVIAGGFAYKGIKREPERYSGILFVLAAWLLSLVVGGLHLLLYITS</sequence>
<evidence type="ECO:0008006" key="4">
    <source>
        <dbReference type="Google" id="ProtNLM"/>
    </source>
</evidence>
<dbReference type="Proteomes" id="UP000199058">
    <property type="component" value="Unassembled WGS sequence"/>
</dbReference>
<evidence type="ECO:0000256" key="1">
    <source>
        <dbReference type="SAM" id="Phobius"/>
    </source>
</evidence>
<accession>A0A1I1E1V1</accession>
<keyword evidence="1" id="KW-1133">Transmembrane helix</keyword>
<evidence type="ECO:0000313" key="3">
    <source>
        <dbReference type="Proteomes" id="UP000199058"/>
    </source>
</evidence>
<reference evidence="2 3" key="1">
    <citation type="submission" date="2016-10" db="EMBL/GenBank/DDBJ databases">
        <authorList>
            <person name="de Groot N.N."/>
        </authorList>
    </citation>
    <scope>NUCLEOTIDE SEQUENCE [LARGE SCALE GENOMIC DNA]</scope>
    <source>
        <strain evidence="2 3">DSM 18438</strain>
    </source>
</reference>
<keyword evidence="1" id="KW-0472">Membrane</keyword>
<dbReference type="EMBL" id="FOLH01000001">
    <property type="protein sequence ID" value="SFB81175.1"/>
    <property type="molecule type" value="Genomic_DNA"/>
</dbReference>
<proteinExistence type="predicted"/>
<feature type="transmembrane region" description="Helical" evidence="1">
    <location>
        <begin position="65"/>
        <end position="88"/>
    </location>
</feature>
<dbReference type="AlphaFoldDB" id="A0A1I1E1V1"/>
<dbReference type="OrthoDB" id="6121651at2"/>
<protein>
    <recommendedName>
        <fullName evidence="4">DUF4190 domain-containing protein</fullName>
    </recommendedName>
</protein>
<keyword evidence="3" id="KW-1185">Reference proteome</keyword>
<dbReference type="STRING" id="1122252.SAMN05660443_0277"/>
<dbReference type="RefSeq" id="WP_091958059.1">
    <property type="nucleotide sequence ID" value="NZ_FOLH01000001.1"/>
</dbReference>
<name>A0A1I1E1V1_9GAMM</name>
<feature type="transmembrane region" description="Helical" evidence="1">
    <location>
        <begin position="20"/>
        <end position="53"/>
    </location>
</feature>
<organism evidence="2 3">
    <name type="scientific">Marinospirillum celere</name>
    <dbReference type="NCBI Taxonomy" id="1122252"/>
    <lineage>
        <taxon>Bacteria</taxon>
        <taxon>Pseudomonadati</taxon>
        <taxon>Pseudomonadota</taxon>
        <taxon>Gammaproteobacteria</taxon>
        <taxon>Oceanospirillales</taxon>
        <taxon>Oceanospirillaceae</taxon>
        <taxon>Marinospirillum</taxon>
    </lineage>
</organism>